<evidence type="ECO:0000313" key="7">
    <source>
        <dbReference type="Proteomes" id="UP001383192"/>
    </source>
</evidence>
<organism evidence="6 7">
    <name type="scientific">Paramarasmius palmivorus</name>
    <dbReference type="NCBI Taxonomy" id="297713"/>
    <lineage>
        <taxon>Eukaryota</taxon>
        <taxon>Fungi</taxon>
        <taxon>Dikarya</taxon>
        <taxon>Basidiomycota</taxon>
        <taxon>Agaricomycotina</taxon>
        <taxon>Agaricomycetes</taxon>
        <taxon>Agaricomycetidae</taxon>
        <taxon>Agaricales</taxon>
        <taxon>Marasmiineae</taxon>
        <taxon>Marasmiaceae</taxon>
        <taxon>Paramarasmius</taxon>
    </lineage>
</organism>
<name>A0AAW0BRX0_9AGAR</name>
<accession>A0AAW0BRX0</accession>
<dbReference type="PANTHER" id="PTHR31465:SF9">
    <property type="entry name" value="SPHINGOID LONG-CHAIN BASE TRANSPORTER RSB1"/>
    <property type="match status" value="1"/>
</dbReference>
<sequence>MHIDSDVPADGWIFLTCDILSLVLQGLGGGIASSANDRAGSLLGSNIMIGGIALQVGMMTTFCILVAEFVYRLVNDKPLRKPTTLEPTLQLSTSSESTIYDPRALFDKRRKILLSALLFTTLLLFIRAIYRLIELGSGWDSDVMTTEWLFNVFDAALVTVAFYVWNVAHPGRLLAVQTDAKGHYMMQSRTSVA</sequence>
<evidence type="ECO:0000256" key="5">
    <source>
        <dbReference type="SAM" id="Phobius"/>
    </source>
</evidence>
<evidence type="ECO:0000256" key="1">
    <source>
        <dbReference type="ARBA" id="ARBA00004141"/>
    </source>
</evidence>
<feature type="transmembrane region" description="Helical" evidence="5">
    <location>
        <begin position="112"/>
        <end position="133"/>
    </location>
</feature>
<feature type="transmembrane region" description="Helical" evidence="5">
    <location>
        <begin position="47"/>
        <end position="71"/>
    </location>
</feature>
<reference evidence="6 7" key="1">
    <citation type="submission" date="2024-01" db="EMBL/GenBank/DDBJ databases">
        <title>A draft genome for a cacao thread blight-causing isolate of Paramarasmius palmivorus.</title>
        <authorList>
            <person name="Baruah I.K."/>
            <person name="Bukari Y."/>
            <person name="Amoako-Attah I."/>
            <person name="Meinhardt L.W."/>
            <person name="Bailey B.A."/>
            <person name="Cohen S.P."/>
        </authorList>
    </citation>
    <scope>NUCLEOTIDE SEQUENCE [LARGE SCALE GENOMIC DNA]</scope>
    <source>
        <strain evidence="6 7">GH-12</strain>
    </source>
</reference>
<dbReference type="GO" id="GO:0005886">
    <property type="term" value="C:plasma membrane"/>
    <property type="evidence" value="ECO:0007669"/>
    <property type="project" value="TreeGrafter"/>
</dbReference>
<feature type="transmembrane region" description="Helical" evidence="5">
    <location>
        <begin position="12"/>
        <end position="35"/>
    </location>
</feature>
<keyword evidence="2 5" id="KW-0812">Transmembrane</keyword>
<dbReference type="GO" id="GO:0000324">
    <property type="term" value="C:fungal-type vacuole"/>
    <property type="evidence" value="ECO:0007669"/>
    <property type="project" value="TreeGrafter"/>
</dbReference>
<keyword evidence="6" id="KW-0261">Viral envelope protein</keyword>
<keyword evidence="4 5" id="KW-0472">Membrane</keyword>
<dbReference type="Proteomes" id="UP001383192">
    <property type="component" value="Unassembled WGS sequence"/>
</dbReference>
<dbReference type="Pfam" id="PF04479">
    <property type="entry name" value="RTA1"/>
    <property type="match status" value="1"/>
</dbReference>
<evidence type="ECO:0000256" key="3">
    <source>
        <dbReference type="ARBA" id="ARBA00022989"/>
    </source>
</evidence>
<comment type="caution">
    <text evidence="6">The sequence shown here is derived from an EMBL/GenBank/DDBJ whole genome shotgun (WGS) entry which is preliminary data.</text>
</comment>
<keyword evidence="3 5" id="KW-1133">Transmembrane helix</keyword>
<evidence type="ECO:0000256" key="2">
    <source>
        <dbReference type="ARBA" id="ARBA00022692"/>
    </source>
</evidence>
<gene>
    <name evidence="6" type="primary">RTA3_6</name>
    <name evidence="6" type="ORF">VNI00_014871</name>
</gene>
<dbReference type="InterPro" id="IPR007568">
    <property type="entry name" value="RTA1"/>
</dbReference>
<dbReference type="AlphaFoldDB" id="A0AAW0BRX0"/>
<feature type="transmembrane region" description="Helical" evidence="5">
    <location>
        <begin position="148"/>
        <end position="165"/>
    </location>
</feature>
<keyword evidence="7" id="KW-1185">Reference proteome</keyword>
<proteinExistence type="predicted"/>
<keyword evidence="6" id="KW-0946">Virion</keyword>
<dbReference type="PANTHER" id="PTHR31465">
    <property type="entry name" value="PROTEIN RTA1-RELATED"/>
    <property type="match status" value="1"/>
</dbReference>
<dbReference type="EMBL" id="JAYKXP010000088">
    <property type="protein sequence ID" value="KAK7028858.1"/>
    <property type="molecule type" value="Genomic_DNA"/>
</dbReference>
<comment type="subcellular location">
    <subcellularLocation>
        <location evidence="1">Membrane</location>
        <topology evidence="1">Multi-pass membrane protein</topology>
    </subcellularLocation>
</comment>
<protein>
    <submittedName>
        <fullName evidence="6">Envelope glycoprotein</fullName>
    </submittedName>
</protein>
<evidence type="ECO:0000256" key="4">
    <source>
        <dbReference type="ARBA" id="ARBA00023136"/>
    </source>
</evidence>
<evidence type="ECO:0000313" key="6">
    <source>
        <dbReference type="EMBL" id="KAK7028858.1"/>
    </source>
</evidence>